<keyword evidence="2" id="KW-0449">Lipoprotein</keyword>
<keyword evidence="2" id="KW-0812">Transmembrane</keyword>
<evidence type="ECO:0000313" key="4">
    <source>
        <dbReference type="Proteomes" id="UP000564378"/>
    </source>
</evidence>
<dbReference type="AlphaFoldDB" id="A0A842I103"/>
<evidence type="ECO:0000313" key="3">
    <source>
        <dbReference type="EMBL" id="MBC2778892.1"/>
    </source>
</evidence>
<dbReference type="Pfam" id="PF02321">
    <property type="entry name" value="OEP"/>
    <property type="match status" value="2"/>
</dbReference>
<dbReference type="Proteomes" id="UP000564378">
    <property type="component" value="Unassembled WGS sequence"/>
</dbReference>
<comment type="caution">
    <text evidence="3">The sequence shown here is derived from an EMBL/GenBank/DDBJ whole genome shotgun (WGS) entry which is preliminary data.</text>
</comment>
<dbReference type="RefSeq" id="WP_221893048.1">
    <property type="nucleotide sequence ID" value="NZ_JACJVJ010000003.1"/>
</dbReference>
<reference evidence="3 4" key="1">
    <citation type="submission" date="2020-08" db="EMBL/GenBank/DDBJ databases">
        <title>Draft genome sequence of Parasphingopyxis sp. GrpM-11.</title>
        <authorList>
            <person name="Oh J."/>
            <person name="Roh D.-H."/>
        </authorList>
    </citation>
    <scope>NUCLEOTIDE SEQUENCE [LARGE SCALE GENOMIC DNA]</scope>
    <source>
        <strain evidence="3 4">GrpM-11</strain>
    </source>
</reference>
<gene>
    <name evidence="3" type="ORF">H6P80_14805</name>
</gene>
<dbReference type="GO" id="GO:0015562">
    <property type="term" value="F:efflux transmembrane transporter activity"/>
    <property type="evidence" value="ECO:0007669"/>
    <property type="project" value="InterPro"/>
</dbReference>
<evidence type="ECO:0000256" key="1">
    <source>
        <dbReference type="ARBA" id="ARBA00007613"/>
    </source>
</evidence>
<proteinExistence type="inferred from homology"/>
<keyword evidence="2" id="KW-0564">Palmitate</keyword>
<dbReference type="Gene3D" id="2.20.200.10">
    <property type="entry name" value="Outer membrane efflux proteins (OEP)"/>
    <property type="match status" value="1"/>
</dbReference>
<dbReference type="PROSITE" id="PS51257">
    <property type="entry name" value="PROKAR_LIPOPROTEIN"/>
    <property type="match status" value="1"/>
</dbReference>
<dbReference type="SUPFAM" id="SSF56954">
    <property type="entry name" value="Outer membrane efflux proteins (OEP)"/>
    <property type="match status" value="1"/>
</dbReference>
<keyword evidence="2" id="KW-0472">Membrane</keyword>
<dbReference type="PANTHER" id="PTHR30203:SF21">
    <property type="entry name" value="OUTER MEMBRANE COMPONENT OF MULTIDRUG EFFLUX PUMP-RELATED"/>
    <property type="match status" value="1"/>
</dbReference>
<dbReference type="InterPro" id="IPR003423">
    <property type="entry name" value="OMP_efflux"/>
</dbReference>
<comment type="subcellular location">
    <subcellularLocation>
        <location evidence="2">Cell membrane</location>
        <topology evidence="2">Lipid-anchor</topology>
    </subcellularLocation>
</comment>
<keyword evidence="2" id="KW-1134">Transmembrane beta strand</keyword>
<protein>
    <submittedName>
        <fullName evidence="3">TolC family protein</fullName>
    </submittedName>
</protein>
<dbReference type="PANTHER" id="PTHR30203">
    <property type="entry name" value="OUTER MEMBRANE CATION EFFLUX PROTEIN"/>
    <property type="match status" value="1"/>
</dbReference>
<sequence>MRPLLSLTSLLVLAACAVGPDYVEPLPPSSAQGDFVSLGDAVTTDAPRGDWWRLYDDPVLDGFVTQALEENTDIRVALANVARARAGLRRAGSDAGPELEAGLGGNYGRSIAPDGGLTSEDWQFQASAGVSYEIDLFGRVSRGVEAARGDLAAAEADAQAVRILVAAETTRAYADFVAAREQLAVAERIVALLDESLSLTQRRREVGLATRFDTARLATLRDQRSAEVPLFAARRDAALFSLAALTGNTPAGFPASAIPRHESLALDTTVPVGDGAALLARRPDVRAAERRLAAATARVGVVTADLFPRISLGASAASVGGDLGDVLTGGPIGWLLGGLLDWAINPGRAEAEIAIANAEADGLLAEFDGAVLRALQETDTALSAYGHSLERQAALGSALEEARAALRIAQVRQREGDIGLLELLDAQRTFADTEADYSGARADVASAQIDLFLALGGGWGDRPA</sequence>
<dbReference type="Gene3D" id="1.20.1600.10">
    <property type="entry name" value="Outer membrane efflux proteins (OEP)"/>
    <property type="match status" value="1"/>
</dbReference>
<name>A0A842I103_9SPHN</name>
<dbReference type="NCBIfam" id="TIGR01845">
    <property type="entry name" value="outer_NodT"/>
    <property type="match status" value="1"/>
</dbReference>
<evidence type="ECO:0000256" key="2">
    <source>
        <dbReference type="RuleBase" id="RU362097"/>
    </source>
</evidence>
<dbReference type="InterPro" id="IPR010131">
    <property type="entry name" value="MdtP/NodT-like"/>
</dbReference>
<dbReference type="GO" id="GO:0005886">
    <property type="term" value="C:plasma membrane"/>
    <property type="evidence" value="ECO:0007669"/>
    <property type="project" value="UniProtKB-SubCell"/>
</dbReference>
<keyword evidence="4" id="KW-1185">Reference proteome</keyword>
<organism evidence="3 4">
    <name type="scientific">Parasphingopyxis marina</name>
    <dbReference type="NCBI Taxonomy" id="2761622"/>
    <lineage>
        <taxon>Bacteria</taxon>
        <taxon>Pseudomonadati</taxon>
        <taxon>Pseudomonadota</taxon>
        <taxon>Alphaproteobacteria</taxon>
        <taxon>Sphingomonadales</taxon>
        <taxon>Sphingomonadaceae</taxon>
        <taxon>Parasphingopyxis</taxon>
    </lineage>
</organism>
<accession>A0A842I103</accession>
<comment type="similarity">
    <text evidence="1 2">Belongs to the outer membrane factor (OMF) (TC 1.B.17) family.</text>
</comment>
<dbReference type="EMBL" id="JACJVJ010000003">
    <property type="protein sequence ID" value="MBC2778892.1"/>
    <property type="molecule type" value="Genomic_DNA"/>
</dbReference>